<evidence type="ECO:0000256" key="6">
    <source>
        <dbReference type="ARBA" id="ARBA00025805"/>
    </source>
</evidence>
<dbReference type="InterPro" id="IPR002100">
    <property type="entry name" value="TF_MADSbox"/>
</dbReference>
<feature type="compositionally biased region" description="Pro residues" evidence="7">
    <location>
        <begin position="301"/>
        <end position="340"/>
    </location>
</feature>
<proteinExistence type="inferred from homology"/>
<feature type="compositionally biased region" description="Polar residues" evidence="7">
    <location>
        <begin position="471"/>
        <end position="489"/>
    </location>
</feature>
<evidence type="ECO:0000256" key="3">
    <source>
        <dbReference type="ARBA" id="ARBA00023125"/>
    </source>
</evidence>
<dbReference type="PROSITE" id="PS00350">
    <property type="entry name" value="MADS_BOX_1"/>
    <property type="match status" value="1"/>
</dbReference>
<evidence type="ECO:0000256" key="4">
    <source>
        <dbReference type="ARBA" id="ARBA00023163"/>
    </source>
</evidence>
<feature type="compositionally biased region" description="Pro residues" evidence="7">
    <location>
        <begin position="560"/>
        <end position="570"/>
    </location>
</feature>
<dbReference type="SMART" id="SM00432">
    <property type="entry name" value="MADS"/>
    <property type="match status" value="1"/>
</dbReference>
<feature type="region of interest" description="Disordered" evidence="7">
    <location>
        <begin position="619"/>
        <end position="676"/>
    </location>
</feature>
<feature type="region of interest" description="Disordered" evidence="7">
    <location>
        <begin position="132"/>
        <end position="157"/>
    </location>
</feature>
<protein>
    <recommendedName>
        <fullName evidence="8">MADS-box domain-containing protein</fullName>
    </recommendedName>
</protein>
<accession>A0ABR3VP10</accession>
<dbReference type="PROSITE" id="PS50066">
    <property type="entry name" value="MADS_BOX_2"/>
    <property type="match status" value="1"/>
</dbReference>
<dbReference type="CDD" id="cd00265">
    <property type="entry name" value="MADS_MEF2_like"/>
    <property type="match status" value="1"/>
</dbReference>
<dbReference type="Proteomes" id="UP001583172">
    <property type="component" value="Unassembled WGS sequence"/>
</dbReference>
<organism evidence="9 10">
    <name type="scientific">Humicola insolens</name>
    <name type="common">Soft-rot fungus</name>
    <dbReference type="NCBI Taxonomy" id="85995"/>
    <lineage>
        <taxon>Eukaryota</taxon>
        <taxon>Fungi</taxon>
        <taxon>Dikarya</taxon>
        <taxon>Ascomycota</taxon>
        <taxon>Pezizomycotina</taxon>
        <taxon>Sordariomycetes</taxon>
        <taxon>Sordariomycetidae</taxon>
        <taxon>Sordariales</taxon>
        <taxon>Chaetomiaceae</taxon>
        <taxon>Mycothermus</taxon>
    </lineage>
</organism>
<evidence type="ECO:0000256" key="1">
    <source>
        <dbReference type="ARBA" id="ARBA00004123"/>
    </source>
</evidence>
<evidence type="ECO:0000256" key="5">
    <source>
        <dbReference type="ARBA" id="ARBA00023242"/>
    </source>
</evidence>
<keyword evidence="3" id="KW-0238">DNA-binding</keyword>
<feature type="compositionally biased region" description="Polar residues" evidence="7">
    <location>
        <begin position="452"/>
        <end position="463"/>
    </location>
</feature>
<evidence type="ECO:0000313" key="9">
    <source>
        <dbReference type="EMBL" id="KAL1843502.1"/>
    </source>
</evidence>
<feature type="compositionally biased region" description="Low complexity" evidence="7">
    <location>
        <begin position="211"/>
        <end position="220"/>
    </location>
</feature>
<keyword evidence="2" id="KW-0805">Transcription regulation</keyword>
<sequence>MGRRKIDIKKIKDERNRSVTFLKRKGGLFKKAYELSVLCDVDVAVVIFGNNKKLHQFSSRDMREMLHRWTLHGEPNEYRTPADFNAGAEEEEEEDEENATPPRAEGMDAHMLPPQFQAQHPFPVMRHHTPSGSPPIQNGVFRGHTPQPQMTSRPASRNDIQRMGPAMVGQPVAPPGHQPAPVNGFGYMPQQPVYNAQNPHNLPHGMPHGMPQIHHQYPYPQQQPQPQPQPQPHHQMQPYVDEQRRASAPTPYPLQQAPQAPPQARHSVSPPQPSAPQLPAQLPQQPYPHMSPPQQHQHMSPPQPHPHMSPPQPQPHGIPMQSPPQPQQHLPPPPPPPQPQEIPQVAFTAPPPQEQPPAPAPAPVESRPKPELAERPRQLLALDTNIKKMPPRKGGSIFTPIDENRSVLSQHLAAFHPPEPKQEPSPARSQSIDVGSASRPSNATSPPKLPRINTQVQQPQIKGNGSLGNIPETTFTPPSRSGSVHTASAISRPRLKVQIPDESDGGSATNDPSPRGGTTTTTDITSQPSRRTEPHSSGVVLPPPSPSHSSTLLSAGATGPPNPFARPPPQNSNMNIDTPVSALPSRFLGDGLLPSPSSFYADWGLKGNEHNTLSPLTWQTPVVGTGPSFLRDDLPPLKRKSPDISNTGNNGGNGDQQQGEGTTEQTGGDAKRVKVE</sequence>
<name>A0ABR3VP10_HUMIN</name>
<keyword evidence="10" id="KW-1185">Reference proteome</keyword>
<feature type="compositionally biased region" description="Pro residues" evidence="7">
    <location>
        <begin position="349"/>
        <end position="362"/>
    </location>
</feature>
<feature type="compositionally biased region" description="Polar residues" evidence="7">
    <location>
        <begin position="427"/>
        <end position="445"/>
    </location>
</feature>
<keyword evidence="4" id="KW-0804">Transcription</keyword>
<evidence type="ECO:0000256" key="7">
    <source>
        <dbReference type="SAM" id="MobiDB-lite"/>
    </source>
</evidence>
<feature type="compositionally biased region" description="Basic and acidic residues" evidence="7">
    <location>
        <begin position="630"/>
        <end position="642"/>
    </location>
</feature>
<evidence type="ECO:0000256" key="2">
    <source>
        <dbReference type="ARBA" id="ARBA00023015"/>
    </source>
</evidence>
<dbReference type="PRINTS" id="PR00404">
    <property type="entry name" value="MADSDOMAIN"/>
</dbReference>
<dbReference type="InterPro" id="IPR036879">
    <property type="entry name" value="TF_MADSbox_sf"/>
</dbReference>
<dbReference type="Pfam" id="PF00319">
    <property type="entry name" value="SRF-TF"/>
    <property type="match status" value="1"/>
</dbReference>
<evidence type="ECO:0000313" key="10">
    <source>
        <dbReference type="Proteomes" id="UP001583172"/>
    </source>
</evidence>
<gene>
    <name evidence="9" type="ORF">VTJ49DRAFT_1373</name>
</gene>
<dbReference type="Gene3D" id="3.40.1810.10">
    <property type="entry name" value="Transcription factor, MADS-box"/>
    <property type="match status" value="1"/>
</dbReference>
<feature type="compositionally biased region" description="Pro residues" evidence="7">
    <location>
        <begin position="221"/>
        <end position="231"/>
    </location>
</feature>
<comment type="caution">
    <text evidence="9">The sequence shown here is derived from an EMBL/GenBank/DDBJ whole genome shotgun (WGS) entry which is preliminary data.</text>
</comment>
<evidence type="ECO:0000259" key="8">
    <source>
        <dbReference type="PROSITE" id="PS50066"/>
    </source>
</evidence>
<feature type="compositionally biased region" description="Low complexity" evidence="7">
    <location>
        <begin position="253"/>
        <end position="264"/>
    </location>
</feature>
<feature type="compositionally biased region" description="Acidic residues" evidence="7">
    <location>
        <begin position="88"/>
        <end position="98"/>
    </location>
</feature>
<feature type="domain" description="MADS-box" evidence="8">
    <location>
        <begin position="1"/>
        <end position="61"/>
    </location>
</feature>
<reference evidence="9 10" key="1">
    <citation type="journal article" date="2024" name="Commun. Biol.">
        <title>Comparative genomic analysis of thermophilic fungi reveals convergent evolutionary adaptations and gene losses.</title>
        <authorList>
            <person name="Steindorff A.S."/>
            <person name="Aguilar-Pontes M.V."/>
            <person name="Robinson A.J."/>
            <person name="Andreopoulos B."/>
            <person name="LaButti K."/>
            <person name="Kuo A."/>
            <person name="Mondo S."/>
            <person name="Riley R."/>
            <person name="Otillar R."/>
            <person name="Haridas S."/>
            <person name="Lipzen A."/>
            <person name="Grimwood J."/>
            <person name="Schmutz J."/>
            <person name="Clum A."/>
            <person name="Reid I.D."/>
            <person name="Moisan M.C."/>
            <person name="Butler G."/>
            <person name="Nguyen T.T.M."/>
            <person name="Dewar K."/>
            <person name="Conant G."/>
            <person name="Drula E."/>
            <person name="Henrissat B."/>
            <person name="Hansel C."/>
            <person name="Singer S."/>
            <person name="Hutchinson M.I."/>
            <person name="de Vries R.P."/>
            <person name="Natvig D.O."/>
            <person name="Powell A.J."/>
            <person name="Tsang A."/>
            <person name="Grigoriev I.V."/>
        </authorList>
    </citation>
    <scope>NUCLEOTIDE SEQUENCE [LARGE SCALE GENOMIC DNA]</scope>
    <source>
        <strain evidence="9 10">CBS 620.91</strain>
    </source>
</reference>
<feature type="compositionally biased region" description="Basic and acidic residues" evidence="7">
    <location>
        <begin position="366"/>
        <end position="377"/>
    </location>
</feature>
<dbReference type="PANTHER" id="PTHR11945:SF534">
    <property type="entry name" value="MYOCYTE-SPECIFIC ENHANCER FACTOR 2"/>
    <property type="match status" value="1"/>
</dbReference>
<feature type="compositionally biased region" description="Polar residues" evidence="7">
    <location>
        <begin position="146"/>
        <end position="155"/>
    </location>
</feature>
<feature type="compositionally biased region" description="Low complexity" evidence="7">
    <location>
        <begin position="655"/>
        <end position="668"/>
    </location>
</feature>
<keyword evidence="5" id="KW-0539">Nucleus</keyword>
<comment type="subcellular location">
    <subcellularLocation>
        <location evidence="1">Nucleus</location>
    </subcellularLocation>
</comment>
<feature type="region of interest" description="Disordered" evidence="7">
    <location>
        <begin position="173"/>
        <end position="596"/>
    </location>
</feature>
<feature type="region of interest" description="Disordered" evidence="7">
    <location>
        <begin position="74"/>
        <end position="106"/>
    </location>
</feature>
<dbReference type="EMBL" id="JAZGSY010000015">
    <property type="protein sequence ID" value="KAL1843502.1"/>
    <property type="molecule type" value="Genomic_DNA"/>
</dbReference>
<dbReference type="InterPro" id="IPR033896">
    <property type="entry name" value="MEF2-like_N"/>
</dbReference>
<dbReference type="PANTHER" id="PTHR11945">
    <property type="entry name" value="MADS BOX PROTEIN"/>
    <property type="match status" value="1"/>
</dbReference>
<dbReference type="SUPFAM" id="SSF55455">
    <property type="entry name" value="SRF-like"/>
    <property type="match status" value="1"/>
</dbReference>
<comment type="similarity">
    <text evidence="6">Belongs to the MEF2 family.</text>
</comment>